<organism evidence="9 11">
    <name type="scientific">Frigoribacterium faeni</name>
    <dbReference type="NCBI Taxonomy" id="145483"/>
    <lineage>
        <taxon>Bacteria</taxon>
        <taxon>Bacillati</taxon>
        <taxon>Actinomycetota</taxon>
        <taxon>Actinomycetes</taxon>
        <taxon>Micrococcales</taxon>
        <taxon>Microbacteriaceae</taxon>
        <taxon>Frigoribacterium</taxon>
    </lineage>
</organism>
<feature type="transmembrane region" description="Helical" evidence="7">
    <location>
        <begin position="51"/>
        <end position="72"/>
    </location>
</feature>
<evidence type="ECO:0000313" key="9">
    <source>
        <dbReference type="EMBL" id="MBA8812095.1"/>
    </source>
</evidence>
<evidence type="ECO:0000256" key="4">
    <source>
        <dbReference type="ARBA" id="ARBA00022692"/>
    </source>
</evidence>
<evidence type="ECO:0000256" key="6">
    <source>
        <dbReference type="ARBA" id="ARBA00023136"/>
    </source>
</evidence>
<keyword evidence="4 7" id="KW-0812">Transmembrane</keyword>
<comment type="similarity">
    <text evidence="2">Belongs to the DoxX family.</text>
</comment>
<dbReference type="PANTHER" id="PTHR33452">
    <property type="entry name" value="OXIDOREDUCTASE CATD-RELATED"/>
    <property type="match status" value="1"/>
</dbReference>
<dbReference type="InterPro" id="IPR032808">
    <property type="entry name" value="DoxX"/>
</dbReference>
<dbReference type="EMBL" id="BJUV01000021">
    <property type="protein sequence ID" value="GEK83831.1"/>
    <property type="molecule type" value="Genomic_DNA"/>
</dbReference>
<dbReference type="Pfam" id="PF07681">
    <property type="entry name" value="DoxX"/>
    <property type="match status" value="1"/>
</dbReference>
<evidence type="ECO:0000256" key="5">
    <source>
        <dbReference type="ARBA" id="ARBA00022989"/>
    </source>
</evidence>
<accession>A0A7W3JG03</accession>
<reference evidence="8 10" key="1">
    <citation type="submission" date="2019-07" db="EMBL/GenBank/DDBJ databases">
        <title>Whole genome shotgun sequence of Frigoribacterium faeni NBRC 103066.</title>
        <authorList>
            <person name="Hosoyama A."/>
            <person name="Uohara A."/>
            <person name="Ohji S."/>
            <person name="Ichikawa N."/>
        </authorList>
    </citation>
    <scope>NUCLEOTIDE SEQUENCE [LARGE SCALE GENOMIC DNA]</scope>
    <source>
        <strain evidence="8 10">NBRC 103066</strain>
    </source>
</reference>
<dbReference type="AlphaFoldDB" id="A0A7W3JG03"/>
<feature type="transmembrane region" description="Helical" evidence="7">
    <location>
        <begin position="79"/>
        <end position="100"/>
    </location>
</feature>
<reference evidence="9 11" key="2">
    <citation type="submission" date="2020-07" db="EMBL/GenBank/DDBJ databases">
        <title>Sequencing the genomes of 1000 actinobacteria strains.</title>
        <authorList>
            <person name="Klenk H.-P."/>
        </authorList>
    </citation>
    <scope>NUCLEOTIDE SEQUENCE [LARGE SCALE GENOMIC DNA]</scope>
    <source>
        <strain evidence="9 11">DSM 10309</strain>
    </source>
</reference>
<keyword evidence="3" id="KW-1003">Cell membrane</keyword>
<evidence type="ECO:0000256" key="2">
    <source>
        <dbReference type="ARBA" id="ARBA00006679"/>
    </source>
</evidence>
<keyword evidence="10" id="KW-1185">Reference proteome</keyword>
<evidence type="ECO:0000256" key="1">
    <source>
        <dbReference type="ARBA" id="ARBA00004651"/>
    </source>
</evidence>
<proteinExistence type="inferred from homology"/>
<evidence type="ECO:0000313" key="10">
    <source>
        <dbReference type="Proteomes" id="UP000321154"/>
    </source>
</evidence>
<dbReference type="OrthoDB" id="1122432at2"/>
<dbReference type="Proteomes" id="UP000522688">
    <property type="component" value="Unassembled WGS sequence"/>
</dbReference>
<keyword evidence="6 7" id="KW-0472">Membrane</keyword>
<evidence type="ECO:0000256" key="7">
    <source>
        <dbReference type="SAM" id="Phobius"/>
    </source>
</evidence>
<feature type="transmembrane region" description="Helical" evidence="7">
    <location>
        <begin position="106"/>
        <end position="127"/>
    </location>
</feature>
<evidence type="ECO:0000313" key="11">
    <source>
        <dbReference type="Proteomes" id="UP000522688"/>
    </source>
</evidence>
<dbReference type="Proteomes" id="UP000321154">
    <property type="component" value="Unassembled WGS sequence"/>
</dbReference>
<gene>
    <name evidence="9" type="ORF">FB463_000319</name>
    <name evidence="8" type="ORF">FFA01_21400</name>
</gene>
<keyword evidence="5 7" id="KW-1133">Transmembrane helix</keyword>
<dbReference type="RefSeq" id="WP_146855943.1">
    <property type="nucleotide sequence ID" value="NZ_BAAAHR010000002.1"/>
</dbReference>
<evidence type="ECO:0000256" key="3">
    <source>
        <dbReference type="ARBA" id="ARBA00022475"/>
    </source>
</evidence>
<evidence type="ECO:0000313" key="8">
    <source>
        <dbReference type="EMBL" id="GEK83831.1"/>
    </source>
</evidence>
<dbReference type="GO" id="GO:0005886">
    <property type="term" value="C:plasma membrane"/>
    <property type="evidence" value="ECO:0007669"/>
    <property type="project" value="UniProtKB-SubCell"/>
</dbReference>
<protein>
    <submittedName>
        <fullName evidence="8">Membrane protein</fullName>
    </submittedName>
    <submittedName>
        <fullName evidence="9">Putative oxidoreductase</fullName>
    </submittedName>
</protein>
<name>A0A7W3JG03_9MICO</name>
<dbReference type="PANTHER" id="PTHR33452:SF1">
    <property type="entry name" value="INNER MEMBRANE PROTEIN YPHA-RELATED"/>
    <property type="match status" value="1"/>
</dbReference>
<comment type="caution">
    <text evidence="9">The sequence shown here is derived from an EMBL/GenBank/DDBJ whole genome shotgun (WGS) entry which is preliminary data.</text>
</comment>
<sequence>MSSLPASLGLLVLRVALGVTFVAHGWQKIVLQGIPATQEGFAGMGVPLADVAAPTIAWLEIVAGIALVVGLASRVAAGLLAATSLVALFLVHAGNGFFSAEGGYEFVLVLAAAGVALVLTGPGRLAVDAVVVSWRRGRGAPSRIAQPA</sequence>
<dbReference type="EMBL" id="JACGWW010000001">
    <property type="protein sequence ID" value="MBA8812095.1"/>
    <property type="molecule type" value="Genomic_DNA"/>
</dbReference>
<comment type="subcellular location">
    <subcellularLocation>
        <location evidence="1">Cell membrane</location>
        <topology evidence="1">Multi-pass membrane protein</topology>
    </subcellularLocation>
</comment>
<dbReference type="InterPro" id="IPR051907">
    <property type="entry name" value="DoxX-like_oxidoreductase"/>
</dbReference>